<protein>
    <submittedName>
        <fullName evidence="1">Uncharacterized protein</fullName>
    </submittedName>
</protein>
<dbReference type="AlphaFoldDB" id="A0A972J8R3"/>
<keyword evidence="2" id="KW-1185">Reference proteome</keyword>
<reference evidence="1" key="1">
    <citation type="submission" date="2019-12" db="EMBL/GenBank/DDBJ databases">
        <title>Comparative genomics gives insights into the taxonomy of the Azoarcus-Aromatoleum group and reveals separate origins of nif in the plant-associated Azoarcus and non-plant-associated Aromatoleum sub-groups.</title>
        <authorList>
            <person name="Lafos M."/>
            <person name="Maluk M."/>
            <person name="Batista M."/>
            <person name="Junghare M."/>
            <person name="Carmona M."/>
            <person name="Faoro H."/>
            <person name="Cruz L.M."/>
            <person name="Battistoni F."/>
            <person name="De Souza E."/>
            <person name="Pedrosa F."/>
            <person name="Chen W.-M."/>
            <person name="Poole P.S."/>
            <person name="Dixon R.A."/>
            <person name="James E.K."/>
        </authorList>
    </citation>
    <scope>NUCLEOTIDE SEQUENCE</scope>
    <source>
        <strain evidence="1">NSC3</strain>
    </source>
</reference>
<comment type="caution">
    <text evidence="1">The sequence shown here is derived from an EMBL/GenBank/DDBJ whole genome shotgun (WGS) entry which is preliminary data.</text>
</comment>
<organism evidence="1 2">
    <name type="scientific">Azoarcus taiwanensis</name>
    <dbReference type="NCBI Taxonomy" id="666964"/>
    <lineage>
        <taxon>Bacteria</taxon>
        <taxon>Pseudomonadati</taxon>
        <taxon>Pseudomonadota</taxon>
        <taxon>Betaproteobacteria</taxon>
        <taxon>Rhodocyclales</taxon>
        <taxon>Zoogloeaceae</taxon>
        <taxon>Azoarcus</taxon>
    </lineage>
</organism>
<name>A0A972J8R3_9RHOO</name>
<dbReference type="Proteomes" id="UP000599523">
    <property type="component" value="Unassembled WGS sequence"/>
</dbReference>
<dbReference type="EMBL" id="WTVM01000065">
    <property type="protein sequence ID" value="NMG03621.1"/>
    <property type="molecule type" value="Genomic_DNA"/>
</dbReference>
<evidence type="ECO:0000313" key="1">
    <source>
        <dbReference type="EMBL" id="NMG03621.1"/>
    </source>
</evidence>
<proteinExistence type="predicted"/>
<accession>A0A972J8R3</accession>
<gene>
    <name evidence="1" type="ORF">GPA21_11640</name>
</gene>
<sequence>MQRPPHLVRLWHEYHIAPAERTRDCGRAGLDRSRIPELFPVLIPRFEETQP</sequence>
<evidence type="ECO:0000313" key="2">
    <source>
        <dbReference type="Proteomes" id="UP000599523"/>
    </source>
</evidence>